<keyword evidence="3" id="KW-0001">2Fe-2S</keyword>
<dbReference type="InterPro" id="IPR017938">
    <property type="entry name" value="Riboflavin_synthase-like_b-brl"/>
</dbReference>
<feature type="transmembrane region" description="Helical" evidence="9">
    <location>
        <begin position="151"/>
        <end position="173"/>
    </location>
</feature>
<dbReference type="PATRIC" id="fig|1140003.3.peg.1879"/>
<dbReference type="Gene3D" id="3.40.50.80">
    <property type="entry name" value="Nucleotide-binding domain of ferredoxin-NADP reductase (FNR) module"/>
    <property type="match status" value="1"/>
</dbReference>
<feature type="transmembrane region" description="Helical" evidence="9">
    <location>
        <begin position="72"/>
        <end position="91"/>
    </location>
</feature>
<dbReference type="InterPro" id="IPR013112">
    <property type="entry name" value="FAD-bd_8"/>
</dbReference>
<evidence type="ECO:0000256" key="6">
    <source>
        <dbReference type="ARBA" id="ARBA00023002"/>
    </source>
</evidence>
<evidence type="ECO:0000256" key="3">
    <source>
        <dbReference type="ARBA" id="ARBA00022714"/>
    </source>
</evidence>
<feature type="domain" description="FAD-binding FR-type" evidence="10">
    <location>
        <begin position="206"/>
        <end position="307"/>
    </location>
</feature>
<feature type="transmembrane region" description="Helical" evidence="9">
    <location>
        <begin position="12"/>
        <end position="29"/>
    </location>
</feature>
<dbReference type="GO" id="GO:0051537">
    <property type="term" value="F:2 iron, 2 sulfur cluster binding"/>
    <property type="evidence" value="ECO:0007669"/>
    <property type="project" value="UniProtKB-KW"/>
</dbReference>
<dbReference type="STRING" id="1140003.OMY_01949"/>
<feature type="transmembrane region" description="Helical" evidence="9">
    <location>
        <begin position="179"/>
        <end position="202"/>
    </location>
</feature>
<keyword evidence="2" id="KW-0285">Flavoprotein</keyword>
<dbReference type="eggNOG" id="COG4097">
    <property type="taxonomic scope" value="Bacteria"/>
</dbReference>
<dbReference type="OrthoDB" id="573132at2"/>
<dbReference type="GO" id="GO:0016491">
    <property type="term" value="F:oxidoreductase activity"/>
    <property type="evidence" value="ECO:0007669"/>
    <property type="project" value="UniProtKB-KW"/>
</dbReference>
<evidence type="ECO:0000256" key="9">
    <source>
        <dbReference type="SAM" id="Phobius"/>
    </source>
</evidence>
<evidence type="ECO:0000256" key="1">
    <source>
        <dbReference type="ARBA" id="ARBA00001974"/>
    </source>
</evidence>
<dbReference type="AlphaFoldDB" id="S0P3J4"/>
<keyword evidence="5" id="KW-0274">FAD</keyword>
<dbReference type="PANTHER" id="PTHR47354">
    <property type="entry name" value="NADH OXIDOREDUCTASE HCR"/>
    <property type="match status" value="1"/>
</dbReference>
<dbReference type="InterPro" id="IPR001433">
    <property type="entry name" value="OxRdtase_FAD/NAD-bd"/>
</dbReference>
<gene>
    <name evidence="11" type="ORF">I573_02134</name>
</gene>
<dbReference type="Gene3D" id="2.40.30.10">
    <property type="entry name" value="Translation factors"/>
    <property type="match status" value="1"/>
</dbReference>
<comment type="cofactor">
    <cofactor evidence="1">
        <name>FAD</name>
        <dbReference type="ChEBI" id="CHEBI:57692"/>
    </cofactor>
</comment>
<dbReference type="Pfam" id="PF08022">
    <property type="entry name" value="FAD_binding_8"/>
    <property type="match status" value="1"/>
</dbReference>
<evidence type="ECO:0000256" key="5">
    <source>
        <dbReference type="ARBA" id="ARBA00022827"/>
    </source>
</evidence>
<keyword evidence="9" id="KW-1133">Transmembrane helix</keyword>
<evidence type="ECO:0000256" key="4">
    <source>
        <dbReference type="ARBA" id="ARBA00022723"/>
    </source>
</evidence>
<evidence type="ECO:0000313" key="11">
    <source>
        <dbReference type="EMBL" id="EOT83021.1"/>
    </source>
</evidence>
<proteinExistence type="predicted"/>
<evidence type="ECO:0000313" key="12">
    <source>
        <dbReference type="Proteomes" id="UP000015961"/>
    </source>
</evidence>
<comment type="caution">
    <text evidence="11">The sequence shown here is derived from an EMBL/GenBank/DDBJ whole genome shotgun (WGS) entry which is preliminary data.</text>
</comment>
<keyword evidence="9" id="KW-0472">Membrane</keyword>
<evidence type="ECO:0000259" key="10">
    <source>
        <dbReference type="PROSITE" id="PS51384"/>
    </source>
</evidence>
<dbReference type="EMBL" id="ASWO01000007">
    <property type="protein sequence ID" value="EOT83021.1"/>
    <property type="molecule type" value="Genomic_DNA"/>
</dbReference>
<accession>S0P3J4</accession>
<keyword evidence="8" id="KW-0411">Iron-sulfur</keyword>
<keyword evidence="6" id="KW-0560">Oxidoreductase</keyword>
<dbReference type="InterPro" id="IPR017927">
    <property type="entry name" value="FAD-bd_FR_type"/>
</dbReference>
<feature type="transmembrane region" description="Helical" evidence="9">
    <location>
        <begin position="41"/>
        <end position="60"/>
    </location>
</feature>
<sequence length="427" mass="49312">MIHNHRFRVNSLWLFILFMLPLPLLFAIYQELPSLYQGEKIGINAGLIAYTWMLAIIYLATKPKWLDKKVGLPDMYLVHGMLSIFALLLAWLHKYLSPSAGWIKTSGDFSLYVFTGLIVYSLFFLGGWFTSRVKPAAWIKNSLEKIFKHEFSVWLHRLNIVATLVVYIHVWLIDYLRTLPLFFFLLTLYTILTFASYAWYLLITNRSLMPGVIKEISFVSPTILEIVIKAPRTSLKKIHAGDFIFLSFPQIQALKEPHPFSVANDPRQSGSIQLLIETVGDFTNQLAFVTPNTPVTFSKGYGVLHEMIQKTTPSQEIILLGGGIGVVPFFSILSEFKEKTMYFFYSIKKEKEFLETEQLETWSQEQNRTLFLQKGRFTKAQLQEHVPLHEEAIYLIAGPMAMNLAYEAFLIDHGIAKEQIYYESFSW</sequence>
<evidence type="ECO:0000256" key="8">
    <source>
        <dbReference type="ARBA" id="ARBA00023014"/>
    </source>
</evidence>
<protein>
    <recommendedName>
        <fullName evidence="10">FAD-binding FR-type domain-containing protein</fullName>
    </recommendedName>
</protein>
<keyword evidence="4" id="KW-0479">Metal-binding</keyword>
<dbReference type="SUPFAM" id="SSF63380">
    <property type="entry name" value="Riboflavin synthase domain-like"/>
    <property type="match status" value="1"/>
</dbReference>
<feature type="transmembrane region" description="Helical" evidence="9">
    <location>
        <begin position="111"/>
        <end position="130"/>
    </location>
</feature>
<dbReference type="PROSITE" id="PS51384">
    <property type="entry name" value="FAD_FR"/>
    <property type="match status" value="1"/>
</dbReference>
<dbReference type="InterPro" id="IPR050415">
    <property type="entry name" value="MRET"/>
</dbReference>
<organism evidence="11 12">
    <name type="scientific">Enterococcus sulfureus ATCC 49903</name>
    <dbReference type="NCBI Taxonomy" id="1140003"/>
    <lineage>
        <taxon>Bacteria</taxon>
        <taxon>Bacillati</taxon>
        <taxon>Bacillota</taxon>
        <taxon>Bacilli</taxon>
        <taxon>Lactobacillales</taxon>
        <taxon>Enterococcaceae</taxon>
        <taxon>Enterococcus</taxon>
    </lineage>
</organism>
<reference evidence="11 12" key="1">
    <citation type="submission" date="2013-03" db="EMBL/GenBank/DDBJ databases">
        <title>The Genome Sequence of Enterococcus sulfureus ATCC_49903 (PacBio/Illumina hybrid assembly).</title>
        <authorList>
            <consortium name="The Broad Institute Genomics Platform"/>
            <consortium name="The Broad Institute Genome Sequencing Center for Infectious Disease"/>
            <person name="Earl A."/>
            <person name="Russ C."/>
            <person name="Gilmore M."/>
            <person name="Surin D."/>
            <person name="Walker B."/>
            <person name="Young S."/>
            <person name="Zeng Q."/>
            <person name="Gargeya S."/>
            <person name="Fitzgerald M."/>
            <person name="Haas B."/>
            <person name="Abouelleil A."/>
            <person name="Allen A.W."/>
            <person name="Alvarado L."/>
            <person name="Arachchi H.M."/>
            <person name="Berlin A.M."/>
            <person name="Chapman S.B."/>
            <person name="Gainer-Dewar J."/>
            <person name="Goldberg J."/>
            <person name="Griggs A."/>
            <person name="Gujja S."/>
            <person name="Hansen M."/>
            <person name="Howarth C."/>
            <person name="Imamovic A."/>
            <person name="Ireland A."/>
            <person name="Larimer J."/>
            <person name="McCowan C."/>
            <person name="Murphy C."/>
            <person name="Pearson M."/>
            <person name="Poon T.W."/>
            <person name="Priest M."/>
            <person name="Roberts A."/>
            <person name="Saif S."/>
            <person name="Shea T."/>
            <person name="Sisk P."/>
            <person name="Sykes S."/>
            <person name="Wortman J."/>
            <person name="Nusbaum C."/>
            <person name="Birren B."/>
        </authorList>
    </citation>
    <scope>NUCLEOTIDE SEQUENCE [LARGE SCALE GENOMIC DNA]</scope>
    <source>
        <strain evidence="11 12">ATCC 49903</strain>
    </source>
</reference>
<keyword evidence="12" id="KW-1185">Reference proteome</keyword>
<dbReference type="RefSeq" id="WP_016186381.1">
    <property type="nucleotide sequence ID" value="NZ_ASWO01000007.1"/>
</dbReference>
<dbReference type="GO" id="GO:0046872">
    <property type="term" value="F:metal ion binding"/>
    <property type="evidence" value="ECO:0007669"/>
    <property type="project" value="UniProtKB-KW"/>
</dbReference>
<name>S0P3J4_9ENTE</name>
<dbReference type="Proteomes" id="UP000015961">
    <property type="component" value="Unassembled WGS sequence"/>
</dbReference>
<dbReference type="Pfam" id="PF00175">
    <property type="entry name" value="NAD_binding_1"/>
    <property type="match status" value="1"/>
</dbReference>
<dbReference type="SUPFAM" id="SSF52343">
    <property type="entry name" value="Ferredoxin reductase-like, C-terminal NADP-linked domain"/>
    <property type="match status" value="1"/>
</dbReference>
<dbReference type="PANTHER" id="PTHR47354:SF8">
    <property type="entry name" value="1,2-PHENYLACETYL-COA EPOXIDASE, SUBUNIT E"/>
    <property type="match status" value="1"/>
</dbReference>
<keyword evidence="9" id="KW-0812">Transmembrane</keyword>
<keyword evidence="7" id="KW-0408">Iron</keyword>
<dbReference type="InterPro" id="IPR039261">
    <property type="entry name" value="FNR_nucleotide-bd"/>
</dbReference>
<dbReference type="GO" id="GO:0050660">
    <property type="term" value="F:flavin adenine dinucleotide binding"/>
    <property type="evidence" value="ECO:0007669"/>
    <property type="project" value="TreeGrafter"/>
</dbReference>
<evidence type="ECO:0000256" key="2">
    <source>
        <dbReference type="ARBA" id="ARBA00022630"/>
    </source>
</evidence>
<evidence type="ECO:0000256" key="7">
    <source>
        <dbReference type="ARBA" id="ARBA00023004"/>
    </source>
</evidence>